<dbReference type="EMBL" id="GBXM01075442">
    <property type="protein sequence ID" value="JAH33135.1"/>
    <property type="molecule type" value="Transcribed_RNA"/>
</dbReference>
<reference evidence="2" key="2">
    <citation type="journal article" date="2015" name="Fish Shellfish Immunol.">
        <title>Early steps in the European eel (Anguilla anguilla)-Vibrio vulnificus interaction in the gills: Role of the RtxA13 toxin.</title>
        <authorList>
            <person name="Callol A."/>
            <person name="Pajuelo D."/>
            <person name="Ebbesson L."/>
            <person name="Teles M."/>
            <person name="MacKenzie S."/>
            <person name="Amaro C."/>
        </authorList>
    </citation>
    <scope>NUCLEOTIDE SEQUENCE</scope>
</reference>
<proteinExistence type="predicted"/>
<feature type="region of interest" description="Disordered" evidence="1">
    <location>
        <begin position="1"/>
        <end position="30"/>
    </location>
</feature>
<protein>
    <submittedName>
        <fullName evidence="2">Uncharacterized protein</fullName>
    </submittedName>
</protein>
<dbReference type="AlphaFoldDB" id="A0A0E9RXL4"/>
<reference evidence="2" key="1">
    <citation type="submission" date="2014-11" db="EMBL/GenBank/DDBJ databases">
        <authorList>
            <person name="Amaro Gonzalez C."/>
        </authorList>
    </citation>
    <scope>NUCLEOTIDE SEQUENCE</scope>
</reference>
<evidence type="ECO:0000256" key="1">
    <source>
        <dbReference type="SAM" id="MobiDB-lite"/>
    </source>
</evidence>
<feature type="compositionally biased region" description="Basic residues" evidence="1">
    <location>
        <begin position="1"/>
        <end position="10"/>
    </location>
</feature>
<evidence type="ECO:0000313" key="2">
    <source>
        <dbReference type="EMBL" id="JAH33135.1"/>
    </source>
</evidence>
<organism evidence="2">
    <name type="scientific">Anguilla anguilla</name>
    <name type="common">European freshwater eel</name>
    <name type="synonym">Muraena anguilla</name>
    <dbReference type="NCBI Taxonomy" id="7936"/>
    <lineage>
        <taxon>Eukaryota</taxon>
        <taxon>Metazoa</taxon>
        <taxon>Chordata</taxon>
        <taxon>Craniata</taxon>
        <taxon>Vertebrata</taxon>
        <taxon>Euteleostomi</taxon>
        <taxon>Actinopterygii</taxon>
        <taxon>Neopterygii</taxon>
        <taxon>Teleostei</taxon>
        <taxon>Anguilliformes</taxon>
        <taxon>Anguillidae</taxon>
        <taxon>Anguilla</taxon>
    </lineage>
</organism>
<sequence length="30" mass="3363">MHPSGQKKRYQTSSSGFPSGACYSQYTKLH</sequence>
<feature type="compositionally biased region" description="Polar residues" evidence="1">
    <location>
        <begin position="11"/>
        <end position="30"/>
    </location>
</feature>
<name>A0A0E9RXL4_ANGAN</name>
<accession>A0A0E9RXL4</accession>